<dbReference type="InterPro" id="IPR032799">
    <property type="entry name" value="TAXi_C"/>
</dbReference>
<evidence type="ECO:0000259" key="1">
    <source>
        <dbReference type="Pfam" id="PF14541"/>
    </source>
</evidence>
<dbReference type="Gene3D" id="2.40.70.10">
    <property type="entry name" value="Acid Proteases"/>
    <property type="match status" value="1"/>
</dbReference>
<evidence type="ECO:0000313" key="2">
    <source>
        <dbReference type="EMBL" id="PWA93577.1"/>
    </source>
</evidence>
<dbReference type="STRING" id="35608.A0A2U1Q6F8"/>
<evidence type="ECO:0000313" key="3">
    <source>
        <dbReference type="Proteomes" id="UP000245207"/>
    </source>
</evidence>
<accession>A0A2U1Q6F8</accession>
<organism evidence="2 3">
    <name type="scientific">Artemisia annua</name>
    <name type="common">Sweet wormwood</name>
    <dbReference type="NCBI Taxonomy" id="35608"/>
    <lineage>
        <taxon>Eukaryota</taxon>
        <taxon>Viridiplantae</taxon>
        <taxon>Streptophyta</taxon>
        <taxon>Embryophyta</taxon>
        <taxon>Tracheophyta</taxon>
        <taxon>Spermatophyta</taxon>
        <taxon>Magnoliopsida</taxon>
        <taxon>eudicotyledons</taxon>
        <taxon>Gunneridae</taxon>
        <taxon>Pentapetalae</taxon>
        <taxon>asterids</taxon>
        <taxon>campanulids</taxon>
        <taxon>Asterales</taxon>
        <taxon>Asteraceae</taxon>
        <taxon>Asteroideae</taxon>
        <taxon>Anthemideae</taxon>
        <taxon>Artemisiinae</taxon>
        <taxon>Artemisia</taxon>
    </lineage>
</organism>
<reference evidence="2 3" key="1">
    <citation type="journal article" date="2018" name="Mol. Plant">
        <title>The genome of Artemisia annua provides insight into the evolution of Asteraceae family and artemisinin biosynthesis.</title>
        <authorList>
            <person name="Shen Q."/>
            <person name="Zhang L."/>
            <person name="Liao Z."/>
            <person name="Wang S."/>
            <person name="Yan T."/>
            <person name="Shi P."/>
            <person name="Liu M."/>
            <person name="Fu X."/>
            <person name="Pan Q."/>
            <person name="Wang Y."/>
            <person name="Lv Z."/>
            <person name="Lu X."/>
            <person name="Zhang F."/>
            <person name="Jiang W."/>
            <person name="Ma Y."/>
            <person name="Chen M."/>
            <person name="Hao X."/>
            <person name="Li L."/>
            <person name="Tang Y."/>
            <person name="Lv G."/>
            <person name="Zhou Y."/>
            <person name="Sun X."/>
            <person name="Brodelius P.E."/>
            <person name="Rose J.K.C."/>
            <person name="Tang K."/>
        </authorList>
    </citation>
    <scope>NUCLEOTIDE SEQUENCE [LARGE SCALE GENOMIC DNA]</scope>
    <source>
        <strain evidence="3">cv. Huhao1</strain>
        <tissue evidence="2">Leaf</tissue>
    </source>
</reference>
<dbReference type="Proteomes" id="UP000245207">
    <property type="component" value="Unassembled WGS sequence"/>
</dbReference>
<gene>
    <name evidence="2" type="ORF">CTI12_AA053930</name>
</gene>
<protein>
    <submittedName>
        <fullName evidence="2">Aspartic peptidase</fullName>
    </submittedName>
</protein>
<name>A0A2U1Q6F8_ARTAN</name>
<sequence length="180" mass="19830">MDLQRSINFYNDSCGNYPTNHAAHTDGGGEFGADVIKIESTNGKNILRNVSVPRFYFISGNSYLQVGLAIGVVRIAGFGRTGNAKNVQRVPNVAPFGACFSSMNISRTHWGPDVPSIDLVLHTKSVYRRISGANSMVKLQKNVLCLGFVEEPTEQRFRPRSSIVTATHWRTSNRGQSIII</sequence>
<dbReference type="InterPro" id="IPR021109">
    <property type="entry name" value="Peptidase_aspartic_dom_sf"/>
</dbReference>
<dbReference type="EMBL" id="PKPP01000375">
    <property type="protein sequence ID" value="PWA93577.1"/>
    <property type="molecule type" value="Genomic_DNA"/>
</dbReference>
<keyword evidence="3" id="KW-1185">Reference proteome</keyword>
<dbReference type="SUPFAM" id="SSF50630">
    <property type="entry name" value="Acid proteases"/>
    <property type="match status" value="1"/>
</dbReference>
<dbReference type="AlphaFoldDB" id="A0A2U1Q6F8"/>
<feature type="domain" description="Xylanase inhibitor C-terminal" evidence="1">
    <location>
        <begin position="82"/>
        <end position="156"/>
    </location>
</feature>
<dbReference type="Pfam" id="PF14541">
    <property type="entry name" value="TAXi_C"/>
    <property type="match status" value="1"/>
</dbReference>
<comment type="caution">
    <text evidence="2">The sequence shown here is derived from an EMBL/GenBank/DDBJ whole genome shotgun (WGS) entry which is preliminary data.</text>
</comment>
<proteinExistence type="predicted"/>
<dbReference type="OrthoDB" id="1732469at2759"/>